<reference evidence="8" key="1">
    <citation type="submission" date="2021-11" db="EMBL/GenBank/DDBJ databases">
        <title>Description of novel Flavobacterium species.</title>
        <authorList>
            <person name="Saticioglu I.B."/>
            <person name="Ay H."/>
            <person name="Altun S."/>
            <person name="Duman M."/>
        </authorList>
    </citation>
    <scope>NUCLEOTIDE SEQUENCE</scope>
    <source>
        <strain evidence="8">F-65</strain>
    </source>
</reference>
<dbReference type="Pfam" id="PF14322">
    <property type="entry name" value="SusD-like_3"/>
    <property type="match status" value="1"/>
</dbReference>
<evidence type="ECO:0000313" key="9">
    <source>
        <dbReference type="Proteomes" id="UP001430919"/>
    </source>
</evidence>
<dbReference type="CDD" id="cd08977">
    <property type="entry name" value="SusD"/>
    <property type="match status" value="1"/>
</dbReference>
<dbReference type="SUPFAM" id="SSF48452">
    <property type="entry name" value="TPR-like"/>
    <property type="match status" value="1"/>
</dbReference>
<name>A0ABS8MQ86_9FLAO</name>
<keyword evidence="9" id="KW-1185">Reference proteome</keyword>
<evidence type="ECO:0000256" key="3">
    <source>
        <dbReference type="ARBA" id="ARBA00022729"/>
    </source>
</evidence>
<sequence>MKKYFFKKVYYIKLIICGLLIISYSCDNFVEIEQPNSQLITESVYRDVATANAAMTDIYAQMREQGLITGKINGISCLLGTYADELISFEDGIYTTAPFYSNTLSSSMTYISNIWNRTYSQIYAVNAVLEGVENSTALSQDVKKQLKGEALFLRGFLHFHLVNLYGDVPYITTTDYNKNKNAVRINSTEVNQKVINDLKDAASLLGKTYSQSDRIRPNRSAVQSVLARVYLYNNNYEDAQTMASAVLNEKSLYSIGTNLNTVFLKDSPATIWQLSAGPNGANTYQGATFIFQAGPPSRVSLTESLITQFETNDLRKTSWIKTVTNGNNKWYHPFKYKQNNNTSVTLENSVVLRLEEQYLIRAEARAMQGELNGAVEDLNVIRNRAGLSGTTAVSHNDIMKAIEHERRVELFSEFGHRFFDLKRWNKLENVLGTKTGWNTTDSLWPLPLSEMNSNPFLTPQNPGY</sequence>
<evidence type="ECO:0000259" key="7">
    <source>
        <dbReference type="Pfam" id="PF14322"/>
    </source>
</evidence>
<proteinExistence type="inferred from homology"/>
<protein>
    <submittedName>
        <fullName evidence="8">RagB/SusD family nutrient uptake outer membrane protein</fullName>
    </submittedName>
</protein>
<evidence type="ECO:0000256" key="5">
    <source>
        <dbReference type="ARBA" id="ARBA00023237"/>
    </source>
</evidence>
<keyword evidence="5" id="KW-0998">Cell outer membrane</keyword>
<keyword evidence="4" id="KW-0472">Membrane</keyword>
<organism evidence="8 9">
    <name type="scientific">Flavobacterium pisciphilum</name>
    <dbReference type="NCBI Taxonomy" id="2893755"/>
    <lineage>
        <taxon>Bacteria</taxon>
        <taxon>Pseudomonadati</taxon>
        <taxon>Bacteroidota</taxon>
        <taxon>Flavobacteriia</taxon>
        <taxon>Flavobacteriales</taxon>
        <taxon>Flavobacteriaceae</taxon>
        <taxon>Flavobacterium</taxon>
    </lineage>
</organism>
<dbReference type="PROSITE" id="PS51257">
    <property type="entry name" value="PROKAR_LIPOPROTEIN"/>
    <property type="match status" value="1"/>
</dbReference>
<dbReference type="EMBL" id="JAJJMO010000001">
    <property type="protein sequence ID" value="MCC9070924.1"/>
    <property type="molecule type" value="Genomic_DNA"/>
</dbReference>
<evidence type="ECO:0000256" key="2">
    <source>
        <dbReference type="ARBA" id="ARBA00006275"/>
    </source>
</evidence>
<evidence type="ECO:0000256" key="4">
    <source>
        <dbReference type="ARBA" id="ARBA00023136"/>
    </source>
</evidence>
<comment type="caution">
    <text evidence="8">The sequence shown here is derived from an EMBL/GenBank/DDBJ whole genome shotgun (WGS) entry which is preliminary data.</text>
</comment>
<accession>A0ABS8MQ86</accession>
<dbReference type="InterPro" id="IPR033985">
    <property type="entry name" value="SusD-like_N"/>
</dbReference>
<comment type="subcellular location">
    <subcellularLocation>
        <location evidence="1">Cell outer membrane</location>
    </subcellularLocation>
</comment>
<keyword evidence="3" id="KW-0732">Signal</keyword>
<evidence type="ECO:0000259" key="6">
    <source>
        <dbReference type="Pfam" id="PF07980"/>
    </source>
</evidence>
<dbReference type="InterPro" id="IPR012944">
    <property type="entry name" value="SusD_RagB_dom"/>
</dbReference>
<gene>
    <name evidence="8" type="ORF">LNQ49_04845</name>
</gene>
<dbReference type="Pfam" id="PF07980">
    <property type="entry name" value="SusD_RagB"/>
    <property type="match status" value="1"/>
</dbReference>
<evidence type="ECO:0000256" key="1">
    <source>
        <dbReference type="ARBA" id="ARBA00004442"/>
    </source>
</evidence>
<dbReference type="InterPro" id="IPR011990">
    <property type="entry name" value="TPR-like_helical_dom_sf"/>
</dbReference>
<evidence type="ECO:0000313" key="8">
    <source>
        <dbReference type="EMBL" id="MCC9070924.1"/>
    </source>
</evidence>
<feature type="domain" description="SusD-like N-terminal" evidence="7">
    <location>
        <begin position="90"/>
        <end position="231"/>
    </location>
</feature>
<dbReference type="RefSeq" id="WP_229987587.1">
    <property type="nucleotide sequence ID" value="NZ_JAJJMO010000001.1"/>
</dbReference>
<dbReference type="Gene3D" id="1.25.40.390">
    <property type="match status" value="1"/>
</dbReference>
<feature type="domain" description="RagB/SusD" evidence="6">
    <location>
        <begin position="318"/>
        <end position="464"/>
    </location>
</feature>
<comment type="similarity">
    <text evidence="2">Belongs to the SusD family.</text>
</comment>
<dbReference type="Proteomes" id="UP001430919">
    <property type="component" value="Unassembled WGS sequence"/>
</dbReference>